<reference evidence="19 20" key="1">
    <citation type="submission" date="2019-06" db="EMBL/GenBank/DDBJ databases">
        <title>A chromosomal-level reference genome of Carpinus fangiana (Coryloideae, Betulaceae).</title>
        <authorList>
            <person name="Yang X."/>
            <person name="Wang Z."/>
            <person name="Zhang L."/>
            <person name="Hao G."/>
            <person name="Liu J."/>
            <person name="Yang Y."/>
        </authorList>
    </citation>
    <scope>NUCLEOTIDE SEQUENCE [LARGE SCALE GENOMIC DNA]</scope>
    <source>
        <strain evidence="19">Cfa_2016G</strain>
        <tissue evidence="19">Leaf</tissue>
    </source>
</reference>
<comment type="similarity">
    <text evidence="2">Belongs to the small GTPase superfamily. Arf family.</text>
</comment>
<keyword evidence="17" id="KW-0460">Magnesium</keyword>
<dbReference type="SMART" id="SM00177">
    <property type="entry name" value="ARF"/>
    <property type="match status" value="1"/>
</dbReference>
<dbReference type="Gene3D" id="3.30.200.20">
    <property type="entry name" value="Phosphorylase Kinase, domain 1"/>
    <property type="match status" value="1"/>
</dbReference>
<comment type="subcellular location">
    <subcellularLocation>
        <location evidence="1">Nucleus</location>
        <location evidence="1">Nucleolus</location>
    </subcellularLocation>
</comment>
<feature type="binding site" evidence="16">
    <location>
        <begin position="300"/>
        <end position="307"/>
    </location>
    <ligand>
        <name>GTP</name>
        <dbReference type="ChEBI" id="CHEBI:37565"/>
    </ligand>
</feature>
<dbReference type="EMBL" id="VIBQ01000062">
    <property type="protein sequence ID" value="KAB8556644.1"/>
    <property type="molecule type" value="Genomic_DNA"/>
</dbReference>
<feature type="binding site" evidence="17">
    <location>
        <position position="307"/>
    </location>
    <ligand>
        <name>Mg(2+)</name>
        <dbReference type="ChEBI" id="CHEBI:18420"/>
    </ligand>
</feature>
<dbReference type="Pfam" id="PF00025">
    <property type="entry name" value="Arf"/>
    <property type="match status" value="1"/>
</dbReference>
<keyword evidence="12" id="KW-0539">Nucleus</keyword>
<dbReference type="SMART" id="SM01206">
    <property type="entry name" value="Fibrillarin"/>
    <property type="match status" value="1"/>
</dbReference>
<evidence type="ECO:0000256" key="3">
    <source>
        <dbReference type="ARBA" id="ARBA00010632"/>
    </source>
</evidence>
<dbReference type="OrthoDB" id="1859733at2759"/>
<evidence type="ECO:0000313" key="20">
    <source>
        <dbReference type="Proteomes" id="UP000327013"/>
    </source>
</evidence>
<feature type="compositionally biased region" description="Gly residues" evidence="18">
    <location>
        <begin position="89"/>
        <end position="100"/>
    </location>
</feature>
<dbReference type="Pfam" id="PF01269">
    <property type="entry name" value="Fibrillarin"/>
    <property type="match status" value="2"/>
</dbReference>
<dbReference type="InterPro" id="IPR029063">
    <property type="entry name" value="SAM-dependent_MTases_sf"/>
</dbReference>
<sequence length="469" mass="49985">MGFTPRGRGGFGGDRGGRGGGRGGFGGRGGARGMLASAHTIPGEVEQKLTNPSGGFGDRGGRGGGRGGAPRGRGGPRGGRGGIDKRGGRGGGRGGLGARGGQKHVLEPHRHAGIFVARGKEDLLVTKNLTPGETVYGEKKVVIDNPATTADGEATKTEYRVWNPFRSKLAAAVLGGVENTYMGPGSKVLYLGAASGTSVSHGGGVLVSVKANCIDSTKPPEQVFAMEVQKMRAEKIKPKEQMTLEPFERDHCIVAGLYKPDATLLRLQLKQLSSSDVSALFSKAVFLKRGCGAQQPIRSGLDNAGKTTIVKRIMNEDVNSVSPTLGFIIKTIDFDGCAWLVSALLSLQLTGDVGGQKTLRTYWKNYFEKTDTLIWVVDATDRQRMKDCRDELAGLLLEERLQGASLLVLKNKSDVPGSMDEHDIRQGLGLDAIISHKWVIMACSAITGENLQQGLEWVVQDAKDRLFLY</sequence>
<dbReference type="Gene3D" id="3.40.50.150">
    <property type="entry name" value="Vaccinia Virus protein VP39"/>
    <property type="match status" value="2"/>
</dbReference>
<dbReference type="GO" id="GO:0003924">
    <property type="term" value="F:GTPase activity"/>
    <property type="evidence" value="ECO:0007669"/>
    <property type="project" value="InterPro"/>
</dbReference>
<feature type="compositionally biased region" description="Gly residues" evidence="18">
    <location>
        <begin position="54"/>
        <end position="81"/>
    </location>
</feature>
<feature type="region of interest" description="Disordered" evidence="18">
    <location>
        <begin position="1"/>
        <end position="103"/>
    </location>
</feature>
<dbReference type="PROSITE" id="PS51417">
    <property type="entry name" value="ARF"/>
    <property type="match status" value="1"/>
</dbReference>
<protein>
    <recommendedName>
        <fullName evidence="4">rRNA 2'-O-methyltransferase fibrillarin</fullName>
    </recommendedName>
    <alternativeName>
        <fullName evidence="14">Histone-glutamine methyltransferase</fullName>
    </alternativeName>
</protein>
<evidence type="ECO:0000256" key="2">
    <source>
        <dbReference type="ARBA" id="ARBA00010290"/>
    </source>
</evidence>
<feature type="binding site" evidence="16">
    <location>
        <position position="355"/>
    </location>
    <ligand>
        <name>GTP</name>
        <dbReference type="ChEBI" id="CHEBI:37565"/>
    </ligand>
</feature>
<dbReference type="Proteomes" id="UP000327013">
    <property type="component" value="Unassembled WGS sequence"/>
</dbReference>
<dbReference type="InterPro" id="IPR006689">
    <property type="entry name" value="Small_GTPase_ARF/SAR"/>
</dbReference>
<evidence type="ECO:0000256" key="5">
    <source>
        <dbReference type="ARBA" id="ARBA00022552"/>
    </source>
</evidence>
<dbReference type="Gene3D" id="3.40.50.300">
    <property type="entry name" value="P-loop containing nucleotide triphosphate hydrolases"/>
    <property type="match status" value="1"/>
</dbReference>
<organism evidence="19 20">
    <name type="scientific">Carpinus fangiana</name>
    <dbReference type="NCBI Taxonomy" id="176857"/>
    <lineage>
        <taxon>Eukaryota</taxon>
        <taxon>Viridiplantae</taxon>
        <taxon>Streptophyta</taxon>
        <taxon>Embryophyta</taxon>
        <taxon>Tracheophyta</taxon>
        <taxon>Spermatophyta</taxon>
        <taxon>Magnoliopsida</taxon>
        <taxon>eudicotyledons</taxon>
        <taxon>Gunneridae</taxon>
        <taxon>Pentapetalae</taxon>
        <taxon>rosids</taxon>
        <taxon>fabids</taxon>
        <taxon>Fagales</taxon>
        <taxon>Betulaceae</taxon>
        <taxon>Carpinus</taxon>
    </lineage>
</organism>
<comment type="caution">
    <text evidence="19">The sequence shown here is derived from an EMBL/GenBank/DDBJ whole genome shotgun (WGS) entry which is preliminary data.</text>
</comment>
<evidence type="ECO:0000313" key="19">
    <source>
        <dbReference type="EMBL" id="KAB8556644.1"/>
    </source>
</evidence>
<evidence type="ECO:0000256" key="9">
    <source>
        <dbReference type="ARBA" id="ARBA00022741"/>
    </source>
</evidence>
<evidence type="ECO:0000256" key="15">
    <source>
        <dbReference type="ARBA" id="ARBA00047568"/>
    </source>
</evidence>
<dbReference type="SUPFAM" id="SSF53335">
    <property type="entry name" value="S-adenosyl-L-methionine-dependent methyltransferases"/>
    <property type="match status" value="1"/>
</dbReference>
<dbReference type="AlphaFoldDB" id="A0A5N6L241"/>
<name>A0A5N6L241_9ROSI</name>
<keyword evidence="8" id="KW-0949">S-adenosyl-L-methionine</keyword>
<evidence type="ECO:0000256" key="17">
    <source>
        <dbReference type="PIRSR" id="PIRSR606689-2"/>
    </source>
</evidence>
<dbReference type="GO" id="GO:0000494">
    <property type="term" value="P:box C/D sno(s)RNA 3'-end processing"/>
    <property type="evidence" value="ECO:0007669"/>
    <property type="project" value="TreeGrafter"/>
</dbReference>
<keyword evidence="17" id="KW-0479">Metal-binding</keyword>
<keyword evidence="11 16" id="KW-0342">GTP-binding</keyword>
<keyword evidence="9 16" id="KW-0547">Nucleotide-binding</keyword>
<keyword evidence="6" id="KW-0489">Methyltransferase</keyword>
<dbReference type="GO" id="GO:0031428">
    <property type="term" value="C:box C/D methylation guide snoRNP complex"/>
    <property type="evidence" value="ECO:0007669"/>
    <property type="project" value="TreeGrafter"/>
</dbReference>
<dbReference type="GO" id="GO:0003723">
    <property type="term" value="F:RNA binding"/>
    <property type="evidence" value="ECO:0007669"/>
    <property type="project" value="UniProtKB-KW"/>
</dbReference>
<dbReference type="SUPFAM" id="SSF52540">
    <property type="entry name" value="P-loop containing nucleoside triphosphate hydrolases"/>
    <property type="match status" value="1"/>
</dbReference>
<evidence type="ECO:0000256" key="14">
    <source>
        <dbReference type="ARBA" id="ARBA00032245"/>
    </source>
</evidence>
<keyword evidence="5" id="KW-0698">rRNA processing</keyword>
<dbReference type="GO" id="GO:0032040">
    <property type="term" value="C:small-subunit processome"/>
    <property type="evidence" value="ECO:0007669"/>
    <property type="project" value="TreeGrafter"/>
</dbReference>
<feature type="compositionally biased region" description="Gly residues" evidence="18">
    <location>
        <begin position="7"/>
        <end position="32"/>
    </location>
</feature>
<evidence type="ECO:0000256" key="8">
    <source>
        <dbReference type="ARBA" id="ARBA00022691"/>
    </source>
</evidence>
<dbReference type="PANTHER" id="PTHR10335">
    <property type="entry name" value="RRNA 2-O-METHYLTRANSFERASE FIBRILLARIN"/>
    <property type="match status" value="1"/>
</dbReference>
<keyword evidence="13" id="KW-0687">Ribonucleoprotein</keyword>
<evidence type="ECO:0000256" key="12">
    <source>
        <dbReference type="ARBA" id="ARBA00023242"/>
    </source>
</evidence>
<keyword evidence="10" id="KW-0694">RNA-binding</keyword>
<comment type="similarity">
    <text evidence="3">Belongs to the methyltransferase superfamily. Fibrillarin family.</text>
</comment>
<dbReference type="GO" id="GO:0005525">
    <property type="term" value="F:GTP binding"/>
    <property type="evidence" value="ECO:0007669"/>
    <property type="project" value="UniProtKB-KW"/>
</dbReference>
<dbReference type="GO" id="GO:1990259">
    <property type="term" value="F:histone H2AQ104 methyltransferase activity"/>
    <property type="evidence" value="ECO:0007669"/>
    <property type="project" value="TreeGrafter"/>
</dbReference>
<dbReference type="InterPro" id="IPR000692">
    <property type="entry name" value="Fibrillarin"/>
</dbReference>
<evidence type="ECO:0000256" key="16">
    <source>
        <dbReference type="PIRSR" id="PIRSR606689-1"/>
    </source>
</evidence>
<dbReference type="GO" id="GO:0046872">
    <property type="term" value="F:metal ion binding"/>
    <property type="evidence" value="ECO:0007669"/>
    <property type="project" value="UniProtKB-KW"/>
</dbReference>
<evidence type="ECO:0000256" key="1">
    <source>
        <dbReference type="ARBA" id="ARBA00004604"/>
    </source>
</evidence>
<feature type="binding site" evidence="16">
    <location>
        <begin position="411"/>
        <end position="414"/>
    </location>
    <ligand>
        <name>GTP</name>
        <dbReference type="ChEBI" id="CHEBI:37565"/>
    </ligand>
</feature>
<evidence type="ECO:0000256" key="10">
    <source>
        <dbReference type="ARBA" id="ARBA00022884"/>
    </source>
</evidence>
<dbReference type="PANTHER" id="PTHR10335:SF17">
    <property type="entry name" value="FIBRILLARIN"/>
    <property type="match status" value="1"/>
</dbReference>
<evidence type="ECO:0000256" key="18">
    <source>
        <dbReference type="SAM" id="MobiDB-lite"/>
    </source>
</evidence>
<dbReference type="PRINTS" id="PR00052">
    <property type="entry name" value="FIBRILLARIN"/>
</dbReference>
<dbReference type="FunFam" id="3.30.200.20:FF:000056">
    <property type="entry name" value="Fibrillarin like 1"/>
    <property type="match status" value="1"/>
</dbReference>
<dbReference type="SMART" id="SM00178">
    <property type="entry name" value="SAR"/>
    <property type="match status" value="1"/>
</dbReference>
<gene>
    <name evidence="19" type="ORF">FH972_025680</name>
</gene>
<accession>A0A5N6L241</accession>
<evidence type="ECO:0000256" key="13">
    <source>
        <dbReference type="ARBA" id="ARBA00023274"/>
    </source>
</evidence>
<evidence type="ECO:0000256" key="7">
    <source>
        <dbReference type="ARBA" id="ARBA00022679"/>
    </source>
</evidence>
<feature type="binding site" evidence="17">
    <location>
        <position position="324"/>
    </location>
    <ligand>
        <name>Mg(2+)</name>
        <dbReference type="ChEBI" id="CHEBI:18420"/>
    </ligand>
</feature>
<evidence type="ECO:0000256" key="6">
    <source>
        <dbReference type="ARBA" id="ARBA00022603"/>
    </source>
</evidence>
<evidence type="ECO:0000256" key="11">
    <source>
        <dbReference type="ARBA" id="ARBA00023134"/>
    </source>
</evidence>
<dbReference type="InterPro" id="IPR027417">
    <property type="entry name" value="P-loop_NTPase"/>
</dbReference>
<keyword evidence="7" id="KW-0808">Transferase</keyword>
<keyword evidence="20" id="KW-1185">Reference proteome</keyword>
<evidence type="ECO:0000256" key="4">
    <source>
        <dbReference type="ARBA" id="ARBA00015190"/>
    </source>
</evidence>
<dbReference type="FunFam" id="3.40.50.300:FF:001166">
    <property type="entry name" value="ADP-ribosylation factor D"/>
    <property type="match status" value="1"/>
</dbReference>
<dbReference type="GO" id="GO:0008649">
    <property type="term" value="F:rRNA methyltransferase activity"/>
    <property type="evidence" value="ECO:0007669"/>
    <property type="project" value="TreeGrafter"/>
</dbReference>
<comment type="catalytic activity">
    <reaction evidence="15">
        <text>L-glutaminyl-[histone H2A] + S-adenosyl-L-methionine = N(5)-methyl-L-glutaminyl-[histone H2A] + S-adenosyl-L-homocysteine + H(+)</text>
        <dbReference type="Rhea" id="RHEA:50904"/>
        <dbReference type="Rhea" id="RHEA-COMP:12837"/>
        <dbReference type="Rhea" id="RHEA-COMP:12839"/>
        <dbReference type="ChEBI" id="CHEBI:15378"/>
        <dbReference type="ChEBI" id="CHEBI:30011"/>
        <dbReference type="ChEBI" id="CHEBI:57856"/>
        <dbReference type="ChEBI" id="CHEBI:59789"/>
        <dbReference type="ChEBI" id="CHEBI:61891"/>
    </reaction>
</comment>
<proteinExistence type="inferred from homology"/>